<feature type="signal peptide" evidence="12">
    <location>
        <begin position="1"/>
        <end position="19"/>
    </location>
</feature>
<evidence type="ECO:0000259" key="13">
    <source>
        <dbReference type="SMART" id="SM00849"/>
    </source>
</evidence>
<dbReference type="GO" id="GO:0046677">
    <property type="term" value="P:response to antibiotic"/>
    <property type="evidence" value="ECO:0007669"/>
    <property type="project" value="UniProtKB-KW"/>
</dbReference>
<keyword evidence="6" id="KW-0479">Metal-binding</keyword>
<dbReference type="NCBIfam" id="NF033105">
    <property type="entry name" value="bla_subclass_B3"/>
    <property type="match status" value="1"/>
</dbReference>
<dbReference type="PANTHER" id="PTHR42951">
    <property type="entry name" value="METALLO-BETA-LACTAMASE DOMAIN-CONTAINING"/>
    <property type="match status" value="1"/>
</dbReference>
<dbReference type="GO" id="GO:0008270">
    <property type="term" value="F:zinc ion binding"/>
    <property type="evidence" value="ECO:0007669"/>
    <property type="project" value="InterPro"/>
</dbReference>
<dbReference type="PANTHER" id="PTHR42951:SF17">
    <property type="entry name" value="METALLO-BETA-LACTAMASE DOMAIN-CONTAINING PROTEIN"/>
    <property type="match status" value="1"/>
</dbReference>
<dbReference type="PROSITE" id="PS51257">
    <property type="entry name" value="PROKAR_LIPOPROTEIN"/>
    <property type="match status" value="1"/>
</dbReference>
<dbReference type="InterPro" id="IPR050855">
    <property type="entry name" value="NDM-1-like"/>
</dbReference>
<dbReference type="Pfam" id="PF00753">
    <property type="entry name" value="Lactamase_B"/>
    <property type="match status" value="1"/>
</dbReference>
<feature type="domain" description="Metallo-beta-lactamase" evidence="13">
    <location>
        <begin position="71"/>
        <end position="261"/>
    </location>
</feature>
<dbReference type="SMART" id="SM00849">
    <property type="entry name" value="Lactamase_B"/>
    <property type="match status" value="1"/>
</dbReference>
<evidence type="ECO:0000256" key="7">
    <source>
        <dbReference type="ARBA" id="ARBA00022729"/>
    </source>
</evidence>
<evidence type="ECO:0000256" key="1">
    <source>
        <dbReference type="ARBA" id="ARBA00001526"/>
    </source>
</evidence>
<dbReference type="NCBIfam" id="NF012229">
    <property type="entry name" value="bla_class_B_core"/>
    <property type="match status" value="1"/>
</dbReference>
<dbReference type="GO" id="GO:0008800">
    <property type="term" value="F:beta-lactamase activity"/>
    <property type="evidence" value="ECO:0007669"/>
    <property type="project" value="UniProtKB-EC"/>
</dbReference>
<dbReference type="InterPro" id="IPR001018">
    <property type="entry name" value="Beta-lactamase_class-B_CS"/>
</dbReference>
<organism evidence="14 15">
    <name type="scientific">Thermomonas haemolytica</name>
    <dbReference type="NCBI Taxonomy" id="141949"/>
    <lineage>
        <taxon>Bacteria</taxon>
        <taxon>Pseudomonadati</taxon>
        <taxon>Pseudomonadota</taxon>
        <taxon>Gammaproteobacteria</taxon>
        <taxon>Lysobacterales</taxon>
        <taxon>Lysobacteraceae</taxon>
        <taxon>Thermomonas</taxon>
    </lineage>
</organism>
<keyword evidence="11" id="KW-0046">Antibiotic resistance</keyword>
<dbReference type="RefSeq" id="WP_205388080.1">
    <property type="nucleotide sequence ID" value="NZ_MSZW01000019.1"/>
</dbReference>
<evidence type="ECO:0000256" key="4">
    <source>
        <dbReference type="ARBA" id="ARBA00005250"/>
    </source>
</evidence>
<dbReference type="EC" id="3.5.2.6" evidence="5"/>
<sequence>MAARRLPPLLLALGLAACAARPAPPAAPASATPALAAAPAASAPCKNEDDWTESTPPRRIHGETWYVGSCGISVLLIATPAGMALIDSGPAPVAAQVLANLRTLGVDPHAVRYLLASHAHADHVGGMAALQAATGAPVLALPAAAPVLRSGRAGSDDPQAGVLEPFAPVADVHEIRDGDVLPLGQVQLVAHATPGHTPGGTTWTWNSCAGERCVQAVYADSLSAISDDHYRYHDHPAAVARFRHSLDTLAALPCDLLLTPHPGASGQWARLRGQAPLLEAGAGRAYAARARAGLEARLAQEQADTRP</sequence>
<dbReference type="Gene3D" id="3.60.15.10">
    <property type="entry name" value="Ribonuclease Z/Hydroxyacylglutathione hydrolase-like"/>
    <property type="match status" value="1"/>
</dbReference>
<proteinExistence type="inferred from homology"/>
<name>A0A4R3N8H2_9GAMM</name>
<evidence type="ECO:0000256" key="3">
    <source>
        <dbReference type="ARBA" id="ARBA00004418"/>
    </source>
</evidence>
<dbReference type="PROSITE" id="PS00743">
    <property type="entry name" value="BETA_LACTAMASE_B_1"/>
    <property type="match status" value="1"/>
</dbReference>
<dbReference type="InterPro" id="IPR036866">
    <property type="entry name" value="RibonucZ/Hydroxyglut_hydro"/>
</dbReference>
<evidence type="ECO:0000256" key="8">
    <source>
        <dbReference type="ARBA" id="ARBA00022764"/>
    </source>
</evidence>
<feature type="chain" id="PRO_5020551843" description="beta-lactamase" evidence="12">
    <location>
        <begin position="20"/>
        <end position="307"/>
    </location>
</feature>
<dbReference type="AlphaFoldDB" id="A0A4R3N8H2"/>
<comment type="cofactor">
    <cofactor evidence="2">
        <name>Zn(2+)</name>
        <dbReference type="ChEBI" id="CHEBI:29105"/>
    </cofactor>
</comment>
<dbReference type="EMBL" id="SMAP01000004">
    <property type="protein sequence ID" value="TCT24516.1"/>
    <property type="molecule type" value="Genomic_DNA"/>
</dbReference>
<protein>
    <recommendedName>
        <fullName evidence="5">beta-lactamase</fullName>
        <ecNumber evidence="5">3.5.2.6</ecNumber>
    </recommendedName>
</protein>
<evidence type="ECO:0000256" key="9">
    <source>
        <dbReference type="ARBA" id="ARBA00022801"/>
    </source>
</evidence>
<comment type="catalytic activity">
    <reaction evidence="1">
        <text>a beta-lactam + H2O = a substituted beta-amino acid</text>
        <dbReference type="Rhea" id="RHEA:20401"/>
        <dbReference type="ChEBI" id="CHEBI:15377"/>
        <dbReference type="ChEBI" id="CHEBI:35627"/>
        <dbReference type="ChEBI" id="CHEBI:140347"/>
        <dbReference type="EC" id="3.5.2.6"/>
    </reaction>
</comment>
<keyword evidence="9" id="KW-0378">Hydrolase</keyword>
<comment type="subcellular location">
    <subcellularLocation>
        <location evidence="3">Periplasm</location>
    </subcellularLocation>
</comment>
<dbReference type="GO" id="GO:0042597">
    <property type="term" value="C:periplasmic space"/>
    <property type="evidence" value="ECO:0007669"/>
    <property type="project" value="UniProtKB-SubCell"/>
</dbReference>
<keyword evidence="10" id="KW-0862">Zinc</keyword>
<dbReference type="SUPFAM" id="SSF56281">
    <property type="entry name" value="Metallo-hydrolase/oxidoreductase"/>
    <property type="match status" value="1"/>
</dbReference>
<evidence type="ECO:0000313" key="14">
    <source>
        <dbReference type="EMBL" id="TCT24516.1"/>
    </source>
</evidence>
<dbReference type="Proteomes" id="UP000295414">
    <property type="component" value="Unassembled WGS sequence"/>
</dbReference>
<evidence type="ECO:0000256" key="6">
    <source>
        <dbReference type="ARBA" id="ARBA00022723"/>
    </source>
</evidence>
<evidence type="ECO:0000256" key="12">
    <source>
        <dbReference type="SAM" id="SignalP"/>
    </source>
</evidence>
<dbReference type="GO" id="GO:0017001">
    <property type="term" value="P:antibiotic catabolic process"/>
    <property type="evidence" value="ECO:0007669"/>
    <property type="project" value="InterPro"/>
</dbReference>
<keyword evidence="7 12" id="KW-0732">Signal</keyword>
<keyword evidence="8" id="KW-0574">Periplasm</keyword>
<reference evidence="14 15" key="1">
    <citation type="submission" date="2019-03" db="EMBL/GenBank/DDBJ databases">
        <title>Genomic Encyclopedia of Type Strains, Phase IV (KMG-IV): sequencing the most valuable type-strain genomes for metagenomic binning, comparative biology and taxonomic classification.</title>
        <authorList>
            <person name="Goeker M."/>
        </authorList>
    </citation>
    <scope>NUCLEOTIDE SEQUENCE [LARGE SCALE GENOMIC DNA]</scope>
    <source>
        <strain evidence="14 15">DSM 13605</strain>
    </source>
</reference>
<keyword evidence="15" id="KW-1185">Reference proteome</keyword>
<evidence type="ECO:0000256" key="11">
    <source>
        <dbReference type="ARBA" id="ARBA00023251"/>
    </source>
</evidence>
<comment type="caution">
    <text evidence="14">The sequence shown here is derived from an EMBL/GenBank/DDBJ whole genome shotgun (WGS) entry which is preliminary data.</text>
</comment>
<evidence type="ECO:0000313" key="15">
    <source>
        <dbReference type="Proteomes" id="UP000295414"/>
    </source>
</evidence>
<accession>A0A4R3N8H2</accession>
<evidence type="ECO:0000256" key="10">
    <source>
        <dbReference type="ARBA" id="ARBA00022833"/>
    </source>
</evidence>
<gene>
    <name evidence="14" type="ORF">EDC34_104205</name>
</gene>
<evidence type="ECO:0000256" key="2">
    <source>
        <dbReference type="ARBA" id="ARBA00001947"/>
    </source>
</evidence>
<dbReference type="InterPro" id="IPR001279">
    <property type="entry name" value="Metallo-B-lactamas"/>
</dbReference>
<evidence type="ECO:0000256" key="5">
    <source>
        <dbReference type="ARBA" id="ARBA00012865"/>
    </source>
</evidence>
<comment type="similarity">
    <text evidence="4">Belongs to the metallo-beta-lactamase superfamily. Class-B beta-lactamase family.</text>
</comment>